<sequence length="66" mass="7541">MTDQILTLKEVAIYLKLTDKTAYRLASEGKLPGFKVGGSWRFKREDLDAWIEVQKLNKPKASSRAE</sequence>
<evidence type="ECO:0000259" key="1">
    <source>
        <dbReference type="Pfam" id="PF12728"/>
    </source>
</evidence>
<organism evidence="2 3">
    <name type="scientific">Shewanella saliphila</name>
    <dbReference type="NCBI Taxonomy" id="2282698"/>
    <lineage>
        <taxon>Bacteria</taxon>
        <taxon>Pseudomonadati</taxon>
        <taxon>Pseudomonadota</taxon>
        <taxon>Gammaproteobacteria</taxon>
        <taxon>Alteromonadales</taxon>
        <taxon>Shewanellaceae</taxon>
        <taxon>Shewanella</taxon>
    </lineage>
</organism>
<dbReference type="SUPFAM" id="SSF46955">
    <property type="entry name" value="Putative DNA-binding domain"/>
    <property type="match status" value="1"/>
</dbReference>
<feature type="domain" description="Helix-turn-helix" evidence="1">
    <location>
        <begin position="6"/>
        <end position="52"/>
    </location>
</feature>
<accession>A0ABQ2QB77</accession>
<gene>
    <name evidence="2" type="ORF">GCM10009409_34970</name>
</gene>
<dbReference type="NCBIfam" id="TIGR01764">
    <property type="entry name" value="excise"/>
    <property type="match status" value="1"/>
</dbReference>
<protein>
    <submittedName>
        <fullName evidence="2">DNA-binding protein</fullName>
    </submittedName>
</protein>
<reference evidence="3" key="1">
    <citation type="journal article" date="2019" name="Int. J. Syst. Evol. Microbiol.">
        <title>The Global Catalogue of Microorganisms (GCM) 10K type strain sequencing project: providing services to taxonomists for standard genome sequencing and annotation.</title>
        <authorList>
            <consortium name="The Broad Institute Genomics Platform"/>
            <consortium name="The Broad Institute Genome Sequencing Center for Infectious Disease"/>
            <person name="Wu L."/>
            <person name="Ma J."/>
        </authorList>
    </citation>
    <scope>NUCLEOTIDE SEQUENCE [LARGE SCALE GENOMIC DNA]</scope>
    <source>
        <strain evidence="3">JCM 32304</strain>
    </source>
</reference>
<dbReference type="Proteomes" id="UP000654367">
    <property type="component" value="Unassembled WGS sequence"/>
</dbReference>
<dbReference type="GO" id="GO:0003677">
    <property type="term" value="F:DNA binding"/>
    <property type="evidence" value="ECO:0007669"/>
    <property type="project" value="UniProtKB-KW"/>
</dbReference>
<keyword evidence="2" id="KW-0238">DNA-binding</keyword>
<keyword evidence="3" id="KW-1185">Reference proteome</keyword>
<proteinExistence type="predicted"/>
<dbReference type="RefSeq" id="WP_188922761.1">
    <property type="nucleotide sequence ID" value="NZ_BMQV01000051.1"/>
</dbReference>
<name>A0ABQ2QB77_9GAMM</name>
<comment type="caution">
    <text evidence="2">The sequence shown here is derived from an EMBL/GenBank/DDBJ whole genome shotgun (WGS) entry which is preliminary data.</text>
</comment>
<dbReference type="EMBL" id="BMQV01000051">
    <property type="protein sequence ID" value="GGP66793.1"/>
    <property type="molecule type" value="Genomic_DNA"/>
</dbReference>
<dbReference type="Pfam" id="PF12728">
    <property type="entry name" value="HTH_17"/>
    <property type="match status" value="1"/>
</dbReference>
<dbReference type="InterPro" id="IPR010093">
    <property type="entry name" value="SinI_DNA-bd"/>
</dbReference>
<evidence type="ECO:0000313" key="3">
    <source>
        <dbReference type="Proteomes" id="UP000654367"/>
    </source>
</evidence>
<evidence type="ECO:0000313" key="2">
    <source>
        <dbReference type="EMBL" id="GGP66793.1"/>
    </source>
</evidence>
<dbReference type="NCBIfam" id="NF047737">
    <property type="entry name" value="antiphage_MADS1"/>
    <property type="match status" value="1"/>
</dbReference>
<dbReference type="InterPro" id="IPR009061">
    <property type="entry name" value="DNA-bd_dom_put_sf"/>
</dbReference>
<dbReference type="InterPro" id="IPR041657">
    <property type="entry name" value="HTH_17"/>
</dbReference>